<protein>
    <submittedName>
        <fullName evidence="1">Uncharacterized protein</fullName>
    </submittedName>
</protein>
<evidence type="ECO:0000313" key="2">
    <source>
        <dbReference type="Proteomes" id="UP001202289"/>
    </source>
</evidence>
<comment type="caution">
    <text evidence="1">The sequence shown here is derived from an EMBL/GenBank/DDBJ whole genome shotgun (WGS) entry which is preliminary data.</text>
</comment>
<dbReference type="Proteomes" id="UP001202289">
    <property type="component" value="Unassembled WGS sequence"/>
</dbReference>
<keyword evidence="2" id="KW-1185">Reference proteome</keyword>
<reference evidence="1" key="1">
    <citation type="submission" date="2022-05" db="EMBL/GenBank/DDBJ databases">
        <title>Comparative Genomics of Spacecraft Associated Microbes.</title>
        <authorList>
            <person name="Tran M.T."/>
            <person name="Wright A."/>
            <person name="Seuylemezian A."/>
            <person name="Eisen J."/>
            <person name="Coil D."/>
        </authorList>
    </citation>
    <scope>NUCLEOTIDE SEQUENCE</scope>
    <source>
        <strain evidence="1">FAIRING 10M-2.2</strain>
    </source>
</reference>
<evidence type="ECO:0000313" key="1">
    <source>
        <dbReference type="EMBL" id="MCM3736519.1"/>
    </source>
</evidence>
<sequence length="49" mass="6163">MYINRHDCWETFWKEKVTVNGELDIEQIKQELFEYKKFLERMKNPQLVN</sequence>
<dbReference type="EMBL" id="JAMBOP010000012">
    <property type="protein sequence ID" value="MCM3736519.1"/>
    <property type="molecule type" value="Genomic_DNA"/>
</dbReference>
<gene>
    <name evidence="1" type="ORF">M3215_11955</name>
</gene>
<proteinExistence type="predicted"/>
<organism evidence="1 2">
    <name type="scientific">Bacillus cytotoxicus</name>
    <dbReference type="NCBI Taxonomy" id="580165"/>
    <lineage>
        <taxon>Bacteria</taxon>
        <taxon>Bacillati</taxon>
        <taxon>Bacillota</taxon>
        <taxon>Bacilli</taxon>
        <taxon>Bacillales</taxon>
        <taxon>Bacillaceae</taxon>
        <taxon>Bacillus</taxon>
        <taxon>Bacillus cereus group</taxon>
    </lineage>
</organism>
<name>A0ACC6A7H4_9BACI</name>
<accession>A0ACC6A7H4</accession>